<protein>
    <submittedName>
        <fullName evidence="1">Uncharacterized protein</fullName>
    </submittedName>
</protein>
<comment type="caution">
    <text evidence="1">The sequence shown here is derived from an EMBL/GenBank/DDBJ whole genome shotgun (WGS) entry which is preliminary data.</text>
</comment>
<dbReference type="AlphaFoldDB" id="A0AAE1A3W1"/>
<accession>A0AAE1A3W1</accession>
<dbReference type="Proteomes" id="UP001283361">
    <property type="component" value="Unassembled WGS sequence"/>
</dbReference>
<proteinExistence type="predicted"/>
<keyword evidence="2" id="KW-1185">Reference proteome</keyword>
<evidence type="ECO:0000313" key="2">
    <source>
        <dbReference type="Proteomes" id="UP001283361"/>
    </source>
</evidence>
<dbReference type="EMBL" id="JAWDGP010002754">
    <property type="protein sequence ID" value="KAK3780201.1"/>
    <property type="molecule type" value="Genomic_DNA"/>
</dbReference>
<sequence>MSDVISSTFGATGDGNVLIERASNPHEILIRTGMFKPNTIVGGSRGWVLFRIDDQFSRRMADAGYSKSEVTGAGTDNKSLFCCLLVFKDLFGLQISCGPNLTSADFRWHDSTAMLIRQNEHQVLTMGSEHKGESDMGDDCVLVTEGKHGQGTLPVNLTAVAADNDDAVCMVRNTV</sequence>
<organism evidence="1 2">
    <name type="scientific">Elysia crispata</name>
    <name type="common">lettuce slug</name>
    <dbReference type="NCBI Taxonomy" id="231223"/>
    <lineage>
        <taxon>Eukaryota</taxon>
        <taxon>Metazoa</taxon>
        <taxon>Spiralia</taxon>
        <taxon>Lophotrochozoa</taxon>
        <taxon>Mollusca</taxon>
        <taxon>Gastropoda</taxon>
        <taxon>Heterobranchia</taxon>
        <taxon>Euthyneura</taxon>
        <taxon>Panpulmonata</taxon>
        <taxon>Sacoglossa</taxon>
        <taxon>Placobranchoidea</taxon>
        <taxon>Plakobranchidae</taxon>
        <taxon>Elysia</taxon>
    </lineage>
</organism>
<reference evidence="1" key="1">
    <citation type="journal article" date="2023" name="G3 (Bethesda)">
        <title>A reference genome for the long-term kleptoplast-retaining sea slug Elysia crispata morphotype clarki.</title>
        <authorList>
            <person name="Eastman K.E."/>
            <person name="Pendleton A.L."/>
            <person name="Shaikh M.A."/>
            <person name="Suttiyut T."/>
            <person name="Ogas R."/>
            <person name="Tomko P."/>
            <person name="Gavelis G."/>
            <person name="Widhalm J.R."/>
            <person name="Wisecaver J.H."/>
        </authorList>
    </citation>
    <scope>NUCLEOTIDE SEQUENCE</scope>
    <source>
        <strain evidence="1">ECLA1</strain>
    </source>
</reference>
<gene>
    <name evidence="1" type="ORF">RRG08_010595</name>
</gene>
<evidence type="ECO:0000313" key="1">
    <source>
        <dbReference type="EMBL" id="KAK3780201.1"/>
    </source>
</evidence>
<name>A0AAE1A3W1_9GAST</name>